<dbReference type="CDD" id="cd22534">
    <property type="entry name" value="KH-II_Era"/>
    <property type="match status" value="1"/>
</dbReference>
<evidence type="ECO:0000256" key="3">
    <source>
        <dbReference type="SAM" id="MobiDB-lite"/>
    </source>
</evidence>
<dbReference type="Gene3D" id="3.30.300.20">
    <property type="match status" value="1"/>
</dbReference>
<dbReference type="Gene3D" id="3.40.50.300">
    <property type="entry name" value="P-loop containing nucleotide triphosphate hydrolases"/>
    <property type="match status" value="1"/>
</dbReference>
<dbReference type="OrthoDB" id="8954335at2759"/>
<name>A0A7J6P5B5_PEROL</name>
<organism evidence="5 6">
    <name type="scientific">Perkinsus olseni</name>
    <name type="common">Perkinsus atlanticus</name>
    <dbReference type="NCBI Taxonomy" id="32597"/>
    <lineage>
        <taxon>Eukaryota</taxon>
        <taxon>Sar</taxon>
        <taxon>Alveolata</taxon>
        <taxon>Perkinsozoa</taxon>
        <taxon>Perkinsea</taxon>
        <taxon>Perkinsida</taxon>
        <taxon>Perkinsidae</taxon>
        <taxon>Perkinsus</taxon>
    </lineage>
</organism>
<gene>
    <name evidence="5" type="primary">ERAL1</name>
    <name evidence="5" type="ORF">FOZ60_016279</name>
</gene>
<evidence type="ECO:0000313" key="6">
    <source>
        <dbReference type="Proteomes" id="UP000541610"/>
    </source>
</evidence>
<dbReference type="Proteomes" id="UP000541610">
    <property type="component" value="Unassembled WGS sequence"/>
</dbReference>
<protein>
    <submittedName>
        <fullName evidence="5">Era Like 12S Mitochondrial RRNA Chaperone 1</fullName>
    </submittedName>
</protein>
<dbReference type="AlphaFoldDB" id="A0A7J6P5B5"/>
<dbReference type="InterPro" id="IPR006073">
    <property type="entry name" value="GTP-bd"/>
</dbReference>
<dbReference type="InterPro" id="IPR009019">
    <property type="entry name" value="KH_sf_prok-type"/>
</dbReference>
<evidence type="ECO:0000259" key="4">
    <source>
        <dbReference type="Pfam" id="PF01926"/>
    </source>
</evidence>
<dbReference type="SUPFAM" id="SSF52540">
    <property type="entry name" value="P-loop containing nucleoside triphosphate hydrolases"/>
    <property type="match status" value="1"/>
</dbReference>
<dbReference type="PANTHER" id="PTHR42698">
    <property type="entry name" value="GTPASE ERA"/>
    <property type="match status" value="1"/>
</dbReference>
<sequence length="443" mass="50154">MNIPLLRQITSIRHVKHSRSFSIMSRYKEVRPASAAQPVTSGWKLPEPEESPLTPEVNPEDGAPAPAEIYPRIKGGGYYIRNAVPDEAKLMTAATPAPHSMPEKPKFLKVALIGAPNAGKSSLMNCMLNQSLAAVSPKVNTTREEIRGVVTDGDHQIVVIDAPGVIPANQTKGCRALARDAWTGYNDCDLVLLVVDTLRRPDTDLVDLIRRIAPKPDLSTEYHERRNPDLKPSSGQTEEETDKRPPVVLCLNKIDKSQRLWVQKRADQLKEHGAFKQIFFISAKKDRGVKALLHFLKTRSKDHIWPFPPAVKTTLPMVEQVEQLVRTYIFCWFNKDLPYKVEQQTVGWTPRLDGGLTIEHELKVQDSIVLRMICGTRNRIIRRLRQNVAYKLEQAWGIKPIQLVIWVKAKVVRRSRKDIQEYRAQFFEARATAKGNPKATVTH</sequence>
<keyword evidence="1" id="KW-0547">Nucleotide-binding</keyword>
<proteinExistence type="predicted"/>
<dbReference type="GO" id="GO:0043024">
    <property type="term" value="F:ribosomal small subunit binding"/>
    <property type="evidence" value="ECO:0007669"/>
    <property type="project" value="TreeGrafter"/>
</dbReference>
<dbReference type="InterPro" id="IPR005662">
    <property type="entry name" value="GTPase_Era-like"/>
</dbReference>
<feature type="compositionally biased region" description="Basic and acidic residues" evidence="3">
    <location>
        <begin position="219"/>
        <end position="229"/>
    </location>
</feature>
<evidence type="ECO:0000256" key="2">
    <source>
        <dbReference type="ARBA" id="ARBA00023134"/>
    </source>
</evidence>
<evidence type="ECO:0000313" key="5">
    <source>
        <dbReference type="EMBL" id="KAF4691047.1"/>
    </source>
</evidence>
<feature type="region of interest" description="Disordered" evidence="3">
    <location>
        <begin position="219"/>
        <end position="244"/>
    </location>
</feature>
<keyword evidence="2" id="KW-0342">GTP-binding</keyword>
<dbReference type="SUPFAM" id="SSF54814">
    <property type="entry name" value="Prokaryotic type KH domain (KH-domain type II)"/>
    <property type="match status" value="1"/>
</dbReference>
<reference evidence="5 6" key="1">
    <citation type="submission" date="2020-04" db="EMBL/GenBank/DDBJ databases">
        <title>Perkinsus olseni comparative genomics.</title>
        <authorList>
            <person name="Bogema D.R."/>
        </authorList>
    </citation>
    <scope>NUCLEOTIDE SEQUENCE [LARGE SCALE GENOMIC DNA]</scope>
    <source>
        <strain evidence="5">00978-12</strain>
    </source>
</reference>
<dbReference type="InterPro" id="IPR030388">
    <property type="entry name" value="G_ERA_dom"/>
</dbReference>
<dbReference type="GO" id="GO:0000028">
    <property type="term" value="P:ribosomal small subunit assembly"/>
    <property type="evidence" value="ECO:0007669"/>
    <property type="project" value="TreeGrafter"/>
</dbReference>
<comment type="caution">
    <text evidence="5">The sequence shown here is derived from an EMBL/GenBank/DDBJ whole genome shotgun (WGS) entry which is preliminary data.</text>
</comment>
<feature type="region of interest" description="Disordered" evidence="3">
    <location>
        <begin position="35"/>
        <end position="67"/>
    </location>
</feature>
<dbReference type="InterPro" id="IPR015946">
    <property type="entry name" value="KH_dom-like_a/b"/>
</dbReference>
<feature type="domain" description="G" evidence="4">
    <location>
        <begin position="109"/>
        <end position="210"/>
    </location>
</feature>
<dbReference type="Pfam" id="PF01926">
    <property type="entry name" value="MMR_HSR1"/>
    <property type="match status" value="1"/>
</dbReference>
<dbReference type="PANTHER" id="PTHR42698:SF1">
    <property type="entry name" value="GTPASE ERA, MITOCHONDRIAL"/>
    <property type="match status" value="1"/>
</dbReference>
<dbReference type="EMBL" id="JABANP010000086">
    <property type="protein sequence ID" value="KAF4691047.1"/>
    <property type="molecule type" value="Genomic_DNA"/>
</dbReference>
<dbReference type="GO" id="GO:0019843">
    <property type="term" value="F:rRNA binding"/>
    <property type="evidence" value="ECO:0007669"/>
    <property type="project" value="TreeGrafter"/>
</dbReference>
<accession>A0A7J6P5B5</accession>
<dbReference type="GO" id="GO:0005525">
    <property type="term" value="F:GTP binding"/>
    <property type="evidence" value="ECO:0007669"/>
    <property type="project" value="UniProtKB-KW"/>
</dbReference>
<dbReference type="InterPro" id="IPR027417">
    <property type="entry name" value="P-loop_NTPase"/>
</dbReference>
<evidence type="ECO:0000256" key="1">
    <source>
        <dbReference type="ARBA" id="ARBA00022741"/>
    </source>
</evidence>
<dbReference type="CDD" id="cd04163">
    <property type="entry name" value="Era"/>
    <property type="match status" value="1"/>
</dbReference>